<dbReference type="Proteomes" id="UP000248688">
    <property type="component" value="Chromosome"/>
</dbReference>
<reference evidence="2 3" key="1">
    <citation type="submission" date="2018-06" db="EMBL/GenBank/DDBJ databases">
        <title>Echinicola strongylocentroti sp. nov., isolated from a sea urchin Strongylocentrotus intermedius.</title>
        <authorList>
            <person name="Bae S.S."/>
        </authorList>
    </citation>
    <scope>NUCLEOTIDE SEQUENCE [LARGE SCALE GENOMIC DNA]</scope>
    <source>
        <strain evidence="2 3">MEBiC08714</strain>
    </source>
</reference>
<dbReference type="InterPro" id="IPR011008">
    <property type="entry name" value="Dimeric_a/b-barrel"/>
</dbReference>
<dbReference type="OrthoDB" id="7189263at2"/>
<keyword evidence="3" id="KW-1185">Reference proteome</keyword>
<organism evidence="2 3">
    <name type="scientific">Echinicola strongylocentroti</name>
    <dbReference type="NCBI Taxonomy" id="1795355"/>
    <lineage>
        <taxon>Bacteria</taxon>
        <taxon>Pseudomonadati</taxon>
        <taxon>Bacteroidota</taxon>
        <taxon>Cytophagia</taxon>
        <taxon>Cytophagales</taxon>
        <taxon>Cyclobacteriaceae</taxon>
        <taxon>Echinicola</taxon>
    </lineage>
</organism>
<gene>
    <name evidence="2" type="ORF">DN752_02895</name>
</gene>
<dbReference type="KEGG" id="est:DN752_02895"/>
<name>A0A2Z4IDP1_9BACT</name>
<protein>
    <submittedName>
        <fullName evidence="2">Dabb family protein</fullName>
    </submittedName>
</protein>
<dbReference type="EMBL" id="CP030041">
    <property type="protein sequence ID" value="AWW29171.1"/>
    <property type="molecule type" value="Genomic_DNA"/>
</dbReference>
<dbReference type="SMART" id="SM00886">
    <property type="entry name" value="Dabb"/>
    <property type="match status" value="1"/>
</dbReference>
<dbReference type="Pfam" id="PF07876">
    <property type="entry name" value="Dabb"/>
    <property type="match status" value="1"/>
</dbReference>
<feature type="domain" description="Stress-response A/B barrel" evidence="1">
    <location>
        <begin position="33"/>
        <end position="127"/>
    </location>
</feature>
<evidence type="ECO:0000259" key="1">
    <source>
        <dbReference type="PROSITE" id="PS51502"/>
    </source>
</evidence>
<dbReference type="SUPFAM" id="SSF54909">
    <property type="entry name" value="Dimeric alpha+beta barrel"/>
    <property type="match status" value="1"/>
</dbReference>
<dbReference type="PROSITE" id="PS51502">
    <property type="entry name" value="S_R_A_B_BARREL"/>
    <property type="match status" value="1"/>
</dbReference>
<dbReference type="RefSeq" id="WP_112782590.1">
    <property type="nucleotide sequence ID" value="NZ_CP030041.1"/>
</dbReference>
<dbReference type="InterPro" id="IPR006311">
    <property type="entry name" value="TAT_signal"/>
</dbReference>
<proteinExistence type="predicted"/>
<accession>A0A2Z4IDP1</accession>
<evidence type="ECO:0000313" key="2">
    <source>
        <dbReference type="EMBL" id="AWW29171.1"/>
    </source>
</evidence>
<dbReference type="AlphaFoldDB" id="A0A2Z4IDP1"/>
<dbReference type="Gene3D" id="3.30.70.100">
    <property type="match status" value="1"/>
</dbReference>
<sequence>MKTRRSFLSGIGVLGASIFLPKTVKAAPAKDFMIHQVYFWLKNPEKDMKSFLKGCEDLIKIDSVKKAYIGKPAATSRREVVDHSFHVSLTVQFKNMEDHNIYQIHETHKEFIAKHEDKWEKVQVYDTKIE</sequence>
<dbReference type="InterPro" id="IPR013097">
    <property type="entry name" value="Dabb"/>
</dbReference>
<evidence type="ECO:0000313" key="3">
    <source>
        <dbReference type="Proteomes" id="UP000248688"/>
    </source>
</evidence>
<dbReference type="PROSITE" id="PS51318">
    <property type="entry name" value="TAT"/>
    <property type="match status" value="1"/>
</dbReference>